<gene>
    <name evidence="2" type="ORF">ABG768_011021</name>
</gene>
<comment type="caution">
    <text evidence="2">The sequence shown here is derived from an EMBL/GenBank/DDBJ whole genome shotgun (WGS) entry which is preliminary data.</text>
</comment>
<evidence type="ECO:0000256" key="1">
    <source>
        <dbReference type="SAM" id="MobiDB-lite"/>
    </source>
</evidence>
<protein>
    <submittedName>
        <fullName evidence="2">Uncharacterized protein</fullName>
    </submittedName>
</protein>
<sequence>MNVVFFCRYGSAWVDEWDRECTCAQYLMGGCGEERKWKERKVFARSWLQSLNSSVKVGLLALRWTDRPEPHTEPARTVRPGPAGLPVQPRTPTQARWGRNISTSQPIKVSFATHM</sequence>
<evidence type="ECO:0000313" key="2">
    <source>
        <dbReference type="EMBL" id="KAK9958923.1"/>
    </source>
</evidence>
<keyword evidence="3" id="KW-1185">Reference proteome</keyword>
<feature type="region of interest" description="Disordered" evidence="1">
    <location>
        <begin position="68"/>
        <end position="98"/>
    </location>
</feature>
<dbReference type="Proteomes" id="UP001479290">
    <property type="component" value="Unassembled WGS sequence"/>
</dbReference>
<dbReference type="AlphaFoldDB" id="A0AAW1ZDI2"/>
<evidence type="ECO:0000313" key="3">
    <source>
        <dbReference type="Proteomes" id="UP001479290"/>
    </source>
</evidence>
<accession>A0AAW1ZDI2</accession>
<reference evidence="2 3" key="1">
    <citation type="submission" date="2024-05" db="EMBL/GenBank/DDBJ databases">
        <title>A high-quality chromosomal-level genome assembly of Topmouth culter (Culter alburnus).</title>
        <authorList>
            <person name="Zhao H."/>
        </authorList>
    </citation>
    <scope>NUCLEOTIDE SEQUENCE [LARGE SCALE GENOMIC DNA]</scope>
    <source>
        <strain evidence="2">CATC2023</strain>
        <tissue evidence="2">Muscle</tissue>
    </source>
</reference>
<dbReference type="EMBL" id="JAWDJR010000018">
    <property type="protein sequence ID" value="KAK9958923.1"/>
    <property type="molecule type" value="Genomic_DNA"/>
</dbReference>
<proteinExistence type="predicted"/>
<name>A0AAW1ZDI2_CULAL</name>
<organism evidence="2 3">
    <name type="scientific">Culter alburnus</name>
    <name type="common">Topmouth culter</name>
    <dbReference type="NCBI Taxonomy" id="194366"/>
    <lineage>
        <taxon>Eukaryota</taxon>
        <taxon>Metazoa</taxon>
        <taxon>Chordata</taxon>
        <taxon>Craniata</taxon>
        <taxon>Vertebrata</taxon>
        <taxon>Euteleostomi</taxon>
        <taxon>Actinopterygii</taxon>
        <taxon>Neopterygii</taxon>
        <taxon>Teleostei</taxon>
        <taxon>Ostariophysi</taxon>
        <taxon>Cypriniformes</taxon>
        <taxon>Xenocyprididae</taxon>
        <taxon>Xenocypridinae</taxon>
        <taxon>Culter</taxon>
    </lineage>
</organism>